<accession>A0A4Z2F9Q0</accession>
<dbReference type="EMBL" id="SRLO01001427">
    <property type="protein sequence ID" value="TNN37908.1"/>
    <property type="molecule type" value="Genomic_DNA"/>
</dbReference>
<dbReference type="Proteomes" id="UP000314294">
    <property type="component" value="Unassembled WGS sequence"/>
</dbReference>
<gene>
    <name evidence="2" type="ORF">EYF80_051925</name>
</gene>
<name>A0A4Z2F9Q0_9TELE</name>
<organism evidence="2 3">
    <name type="scientific">Liparis tanakae</name>
    <name type="common">Tanaka's snailfish</name>
    <dbReference type="NCBI Taxonomy" id="230148"/>
    <lineage>
        <taxon>Eukaryota</taxon>
        <taxon>Metazoa</taxon>
        <taxon>Chordata</taxon>
        <taxon>Craniata</taxon>
        <taxon>Vertebrata</taxon>
        <taxon>Euteleostomi</taxon>
        <taxon>Actinopterygii</taxon>
        <taxon>Neopterygii</taxon>
        <taxon>Teleostei</taxon>
        <taxon>Neoteleostei</taxon>
        <taxon>Acanthomorphata</taxon>
        <taxon>Eupercaria</taxon>
        <taxon>Perciformes</taxon>
        <taxon>Cottioidei</taxon>
        <taxon>Cottales</taxon>
        <taxon>Liparidae</taxon>
        <taxon>Liparis</taxon>
    </lineage>
</organism>
<proteinExistence type="predicted"/>
<protein>
    <submittedName>
        <fullName evidence="2">Uncharacterized protein</fullName>
    </submittedName>
</protein>
<evidence type="ECO:0000313" key="2">
    <source>
        <dbReference type="EMBL" id="TNN37908.1"/>
    </source>
</evidence>
<keyword evidence="3" id="KW-1185">Reference proteome</keyword>
<dbReference type="AlphaFoldDB" id="A0A4Z2F9Q0"/>
<evidence type="ECO:0000256" key="1">
    <source>
        <dbReference type="SAM" id="MobiDB-lite"/>
    </source>
</evidence>
<sequence>MGRHRYRGARGSDTPSQRDTPLKAAPSRRDRGRRHNRHEDIPEEPEEAGPKEEEAEPKEEEAGPKEEEAEPVPLFVCRQEAALGVAVAAANGQNCKPDGFTVQPMSCRSSRHCDSWTDAVLTTRLPEE</sequence>
<feature type="region of interest" description="Disordered" evidence="1">
    <location>
        <begin position="1"/>
        <end position="73"/>
    </location>
</feature>
<comment type="caution">
    <text evidence="2">The sequence shown here is derived from an EMBL/GenBank/DDBJ whole genome shotgun (WGS) entry which is preliminary data.</text>
</comment>
<reference evidence="2 3" key="1">
    <citation type="submission" date="2019-03" db="EMBL/GenBank/DDBJ databases">
        <title>First draft genome of Liparis tanakae, snailfish: a comprehensive survey of snailfish specific genes.</title>
        <authorList>
            <person name="Kim W."/>
            <person name="Song I."/>
            <person name="Jeong J.-H."/>
            <person name="Kim D."/>
            <person name="Kim S."/>
            <person name="Ryu S."/>
            <person name="Song J.Y."/>
            <person name="Lee S.K."/>
        </authorList>
    </citation>
    <scope>NUCLEOTIDE SEQUENCE [LARGE SCALE GENOMIC DNA]</scope>
    <source>
        <tissue evidence="2">Muscle</tissue>
    </source>
</reference>
<feature type="compositionally biased region" description="Acidic residues" evidence="1">
    <location>
        <begin position="41"/>
        <end position="59"/>
    </location>
</feature>
<evidence type="ECO:0000313" key="3">
    <source>
        <dbReference type="Proteomes" id="UP000314294"/>
    </source>
</evidence>